<dbReference type="GO" id="GO:0006430">
    <property type="term" value="P:lysyl-tRNA aminoacylation"/>
    <property type="evidence" value="ECO:0007669"/>
    <property type="project" value="UniProtKB-UniRule"/>
</dbReference>
<dbReference type="GO" id="GO:0005524">
    <property type="term" value="F:ATP binding"/>
    <property type="evidence" value="ECO:0007669"/>
    <property type="project" value="UniProtKB-UniRule"/>
</dbReference>
<comment type="cofactor">
    <cofactor evidence="11 12">
        <name>Mg(2+)</name>
        <dbReference type="ChEBI" id="CHEBI:18420"/>
    </cofactor>
    <text evidence="11 12">Binds 3 Mg(2+) ions per subunit.</text>
</comment>
<keyword evidence="3 11" id="KW-0963">Cytoplasm</keyword>
<dbReference type="SUPFAM" id="SSF50249">
    <property type="entry name" value="Nucleic acid-binding proteins"/>
    <property type="match status" value="1"/>
</dbReference>
<evidence type="ECO:0000256" key="6">
    <source>
        <dbReference type="ARBA" id="ARBA00022741"/>
    </source>
</evidence>
<feature type="binding site" evidence="11">
    <location>
        <position position="405"/>
    </location>
    <ligand>
        <name>Mg(2+)</name>
        <dbReference type="ChEBI" id="CHEBI:18420"/>
        <label>2</label>
    </ligand>
</feature>
<keyword evidence="8 11" id="KW-0648">Protein biosynthesis</keyword>
<dbReference type="NCBIfam" id="NF001756">
    <property type="entry name" value="PRK00484.1"/>
    <property type="match status" value="1"/>
</dbReference>
<dbReference type="Gene3D" id="3.30.930.10">
    <property type="entry name" value="Bira Bifunctional Protein, Domain 2"/>
    <property type="match status" value="1"/>
</dbReference>
<dbReference type="InterPro" id="IPR045864">
    <property type="entry name" value="aa-tRNA-synth_II/BPL/LPL"/>
</dbReference>
<accession>A0A2Z4NDJ5</accession>
<dbReference type="EMBL" id="CP030140">
    <property type="protein sequence ID" value="AWX69578.1"/>
    <property type="molecule type" value="Genomic_DNA"/>
</dbReference>
<evidence type="ECO:0000256" key="10">
    <source>
        <dbReference type="ARBA" id="ARBA00048573"/>
    </source>
</evidence>
<dbReference type="PANTHER" id="PTHR42918:SF15">
    <property type="entry name" value="LYSINE--TRNA LIGASE, CHLOROPLASTIC_MITOCHONDRIAL"/>
    <property type="match status" value="1"/>
</dbReference>
<dbReference type="InterPro" id="IPR044136">
    <property type="entry name" value="Lys-tRNA-ligase_II_N"/>
</dbReference>
<evidence type="ECO:0000259" key="13">
    <source>
        <dbReference type="PROSITE" id="PS50862"/>
    </source>
</evidence>
<evidence type="ECO:0000256" key="2">
    <source>
        <dbReference type="ARBA" id="ARBA00011738"/>
    </source>
</evidence>
<comment type="catalytic activity">
    <reaction evidence="10 11 12">
        <text>tRNA(Lys) + L-lysine + ATP = L-lysyl-tRNA(Lys) + AMP + diphosphate</text>
        <dbReference type="Rhea" id="RHEA:20792"/>
        <dbReference type="Rhea" id="RHEA-COMP:9696"/>
        <dbReference type="Rhea" id="RHEA-COMP:9697"/>
        <dbReference type="ChEBI" id="CHEBI:30616"/>
        <dbReference type="ChEBI" id="CHEBI:32551"/>
        <dbReference type="ChEBI" id="CHEBI:33019"/>
        <dbReference type="ChEBI" id="CHEBI:78442"/>
        <dbReference type="ChEBI" id="CHEBI:78529"/>
        <dbReference type="ChEBI" id="CHEBI:456215"/>
        <dbReference type="EC" id="6.1.1.6"/>
    </reaction>
</comment>
<evidence type="ECO:0000256" key="3">
    <source>
        <dbReference type="ARBA" id="ARBA00022490"/>
    </source>
</evidence>
<evidence type="ECO:0000256" key="4">
    <source>
        <dbReference type="ARBA" id="ARBA00022598"/>
    </source>
</evidence>
<dbReference type="InterPro" id="IPR012340">
    <property type="entry name" value="NA-bd_OB-fold"/>
</dbReference>
<dbReference type="InterPro" id="IPR004365">
    <property type="entry name" value="NA-bd_OB_tRNA"/>
</dbReference>
<evidence type="ECO:0000256" key="9">
    <source>
        <dbReference type="ARBA" id="ARBA00023146"/>
    </source>
</evidence>
<dbReference type="CDD" id="cd04322">
    <property type="entry name" value="LysRS_N"/>
    <property type="match status" value="1"/>
</dbReference>
<dbReference type="EC" id="6.1.1.6" evidence="11"/>
<dbReference type="PROSITE" id="PS50862">
    <property type="entry name" value="AA_TRNA_LIGASE_II"/>
    <property type="match status" value="1"/>
</dbReference>
<organism evidence="14 15">
    <name type="scientific">[Mycoplasma] anseris</name>
    <dbReference type="NCBI Taxonomy" id="92400"/>
    <lineage>
        <taxon>Bacteria</taxon>
        <taxon>Bacillati</taxon>
        <taxon>Mycoplasmatota</taxon>
        <taxon>Mycoplasmoidales</taxon>
        <taxon>Metamycoplasmataceae</taxon>
        <taxon>Metamycoplasma</taxon>
    </lineage>
</organism>
<dbReference type="AlphaFoldDB" id="A0A2Z4NDJ5"/>
<evidence type="ECO:0000256" key="8">
    <source>
        <dbReference type="ARBA" id="ARBA00022917"/>
    </source>
</evidence>
<proteinExistence type="inferred from homology"/>
<name>A0A2Z4NDJ5_9BACT</name>
<dbReference type="Proteomes" id="UP000250218">
    <property type="component" value="Chromosome"/>
</dbReference>
<evidence type="ECO:0000313" key="14">
    <source>
        <dbReference type="EMBL" id="AWX69578.1"/>
    </source>
</evidence>
<evidence type="ECO:0000256" key="7">
    <source>
        <dbReference type="ARBA" id="ARBA00022840"/>
    </source>
</evidence>
<keyword evidence="6 11" id="KW-0547">Nucleotide-binding</keyword>
<keyword evidence="7 11" id="KW-0067">ATP-binding</keyword>
<dbReference type="Pfam" id="PF01336">
    <property type="entry name" value="tRNA_anti-codon"/>
    <property type="match status" value="1"/>
</dbReference>
<keyword evidence="9 11" id="KW-0030">Aminoacyl-tRNA synthetase</keyword>
<dbReference type="CDD" id="cd00775">
    <property type="entry name" value="LysRS_core"/>
    <property type="match status" value="1"/>
</dbReference>
<keyword evidence="11 12" id="KW-0460">Magnesium</keyword>
<dbReference type="InterPro" id="IPR004364">
    <property type="entry name" value="Aa-tRNA-synt_II"/>
</dbReference>
<comment type="subunit">
    <text evidence="2 11">Homodimer.</text>
</comment>
<dbReference type="GO" id="GO:0000287">
    <property type="term" value="F:magnesium ion binding"/>
    <property type="evidence" value="ECO:0007669"/>
    <property type="project" value="UniProtKB-UniRule"/>
</dbReference>
<keyword evidence="4 11" id="KW-0436">Ligase</keyword>
<dbReference type="HAMAP" id="MF_00252">
    <property type="entry name" value="Lys_tRNA_synth_class2"/>
    <property type="match status" value="1"/>
</dbReference>
<gene>
    <name evidence="11 14" type="primary">lysS</name>
    <name evidence="14" type="ORF">DP065_02325</name>
</gene>
<dbReference type="GO" id="GO:0004824">
    <property type="term" value="F:lysine-tRNA ligase activity"/>
    <property type="evidence" value="ECO:0007669"/>
    <property type="project" value="UniProtKB-UniRule"/>
</dbReference>
<evidence type="ECO:0000256" key="12">
    <source>
        <dbReference type="RuleBase" id="RU000336"/>
    </source>
</evidence>
<dbReference type="InterPro" id="IPR006195">
    <property type="entry name" value="aa-tRNA-synth_II"/>
</dbReference>
<evidence type="ECO:0000256" key="11">
    <source>
        <dbReference type="HAMAP-Rule" id="MF_00252"/>
    </source>
</evidence>
<dbReference type="InterPro" id="IPR018149">
    <property type="entry name" value="Lys-tRNA-synth_II_C"/>
</dbReference>
<reference evidence="15" key="1">
    <citation type="submission" date="2018-06" db="EMBL/GenBank/DDBJ databases">
        <title>Complete genome sequences of Mycoplasma anatis, M. anseris and M. cloacale type strains.</title>
        <authorList>
            <person name="Grozner D."/>
            <person name="Forro B."/>
            <person name="Sulyok K.M."/>
            <person name="Marton S."/>
            <person name="Kreizinger Z."/>
            <person name="Banyai K."/>
            <person name="Gyuranecz M."/>
        </authorList>
    </citation>
    <scope>NUCLEOTIDE SEQUENCE [LARGE SCALE GENOMIC DNA]</scope>
    <source>
        <strain evidence="15">ATCC 49234</strain>
    </source>
</reference>
<dbReference type="NCBIfam" id="TIGR00499">
    <property type="entry name" value="lysS_bact"/>
    <property type="match status" value="1"/>
</dbReference>
<dbReference type="RefSeq" id="WP_033178971.1">
    <property type="nucleotide sequence ID" value="NZ_CP030140.1"/>
</dbReference>
<evidence type="ECO:0000256" key="5">
    <source>
        <dbReference type="ARBA" id="ARBA00022723"/>
    </source>
</evidence>
<feature type="binding site" evidence="11">
    <location>
        <position position="398"/>
    </location>
    <ligand>
        <name>Mg(2+)</name>
        <dbReference type="ChEBI" id="CHEBI:18420"/>
        <label>1</label>
    </ligand>
</feature>
<feature type="domain" description="Aminoacyl-transfer RNA synthetases class-II family profile" evidence="13">
    <location>
        <begin position="170"/>
        <end position="482"/>
    </location>
</feature>
<dbReference type="GO" id="GO:0000049">
    <property type="term" value="F:tRNA binding"/>
    <property type="evidence" value="ECO:0007669"/>
    <property type="project" value="TreeGrafter"/>
</dbReference>
<keyword evidence="5 11" id="KW-0479">Metal-binding</keyword>
<dbReference type="SUPFAM" id="SSF55681">
    <property type="entry name" value="Class II aaRS and biotin synthetases"/>
    <property type="match status" value="1"/>
</dbReference>
<comment type="similarity">
    <text evidence="11">Belongs to the class-II aminoacyl-tRNA synthetase family.</text>
</comment>
<dbReference type="PRINTS" id="PR00982">
    <property type="entry name" value="TRNASYNTHLYS"/>
</dbReference>
<keyword evidence="15" id="KW-1185">Reference proteome</keyword>
<evidence type="ECO:0000313" key="15">
    <source>
        <dbReference type="Proteomes" id="UP000250218"/>
    </source>
</evidence>
<protein>
    <recommendedName>
        <fullName evidence="11">Lysine--tRNA ligase</fullName>
        <ecNumber evidence="11">6.1.1.6</ecNumber>
    </recommendedName>
    <alternativeName>
        <fullName evidence="11">Lysyl-tRNA synthetase</fullName>
        <shortName evidence="11">LysRS</shortName>
    </alternativeName>
</protein>
<dbReference type="GO" id="GO:0005829">
    <property type="term" value="C:cytosol"/>
    <property type="evidence" value="ECO:0007669"/>
    <property type="project" value="TreeGrafter"/>
</dbReference>
<dbReference type="Pfam" id="PF00152">
    <property type="entry name" value="tRNA-synt_2"/>
    <property type="match status" value="1"/>
</dbReference>
<dbReference type="PANTHER" id="PTHR42918">
    <property type="entry name" value="LYSYL-TRNA SYNTHETASE"/>
    <property type="match status" value="1"/>
</dbReference>
<dbReference type="Gene3D" id="2.40.50.140">
    <property type="entry name" value="Nucleic acid-binding proteins"/>
    <property type="match status" value="1"/>
</dbReference>
<evidence type="ECO:0000256" key="1">
    <source>
        <dbReference type="ARBA" id="ARBA00004496"/>
    </source>
</evidence>
<sequence>MTRKLSEQELIRREKINLLKEQNIEAFGQSIKPTLTLQAIVNEFQDQTREEIETKNISGIVNGRTIAQRGPFLVIQDRDTTMQIYINKNTLDEKSLFVLKQLDLGDIISVKGTLSKTHTEALMIKAEEINLLTKALKPLPDKYHGLVDREERYRHRYVDTIVNEEVKKTFILRTKIIKTVREFFDNLNYLEVDTPVLHPILGGAAAKPFITYYNALSQDFYLRIATELPLKKLLVGGFERVYEIGRIFRNEGVDTTHNPEFTSIEYYEAYSDMWGMMERTEQLFKYLSEKLNIQKVTFNGKEIEFKFPFAKINMVDAVSEKVGVDVRRLNDKQAIELAKQHGIKCDGYYKLGHVINELFEKYVEETLIQPTFVYGHPIEISPLAVKDKKDPRFTERAELFINTKEFANMFTELTDPIDQLERFESQLEERNNGNEEANEIDWDFVNALEHGMPPAGGCGIGIDRLIMLLTENDSIREVLLFPQLKDLKNN</sequence>
<dbReference type="KEGG" id="mane:DP065_02325"/>
<dbReference type="InterPro" id="IPR002313">
    <property type="entry name" value="Lys-tRNA-ligase_II"/>
</dbReference>
<feature type="binding site" evidence="11">
    <location>
        <position position="405"/>
    </location>
    <ligand>
        <name>Mg(2+)</name>
        <dbReference type="ChEBI" id="CHEBI:18420"/>
        <label>1</label>
    </ligand>
</feature>
<comment type="subcellular location">
    <subcellularLocation>
        <location evidence="1 11">Cytoplasm</location>
    </subcellularLocation>
</comment>